<reference evidence="1" key="1">
    <citation type="submission" date="2020-09" db="EMBL/GenBank/DDBJ databases">
        <title>Genome-Enabled Discovery of Anthraquinone Biosynthesis in Senna tora.</title>
        <authorList>
            <person name="Kang S.-H."/>
            <person name="Pandey R.P."/>
            <person name="Lee C.-M."/>
            <person name="Sim J.-S."/>
            <person name="Jeong J.-T."/>
            <person name="Choi B.-S."/>
            <person name="Jung M."/>
            <person name="Ginzburg D."/>
            <person name="Zhao K."/>
            <person name="Won S.Y."/>
            <person name="Oh T.-J."/>
            <person name="Yu Y."/>
            <person name="Kim N.-H."/>
            <person name="Lee O.R."/>
            <person name="Lee T.-H."/>
            <person name="Bashyal P."/>
            <person name="Kim T.-S."/>
            <person name="Lee W.-H."/>
            <person name="Kawkins C."/>
            <person name="Kim C.-K."/>
            <person name="Kim J.S."/>
            <person name="Ahn B.O."/>
            <person name="Rhee S.Y."/>
            <person name="Sohng J.K."/>
        </authorList>
    </citation>
    <scope>NUCLEOTIDE SEQUENCE</scope>
    <source>
        <tissue evidence="1">Leaf</tissue>
    </source>
</reference>
<sequence>MISLKVFPAVVFANLCLTKLSYVTKALIVVAPIICLLNIVHGDEKPSLGYVYDNICTAKKAIKEVFKRKKRFTSLLQISFKLDGISSSKSDLHIAAYHLNPAFYYGKSFREKRVITEALIALLKKRSICSDLTKGLQEMNLYTDHQRNFGKEGARKVTTTIRLAFPLVEEERGGCNGGIC</sequence>
<evidence type="ECO:0000313" key="1">
    <source>
        <dbReference type="EMBL" id="KAF7827682.1"/>
    </source>
</evidence>
<dbReference type="OrthoDB" id="1104252at2759"/>
<dbReference type="Proteomes" id="UP000634136">
    <property type="component" value="Unassembled WGS sequence"/>
</dbReference>
<organism evidence="1 2">
    <name type="scientific">Senna tora</name>
    <dbReference type="NCBI Taxonomy" id="362788"/>
    <lineage>
        <taxon>Eukaryota</taxon>
        <taxon>Viridiplantae</taxon>
        <taxon>Streptophyta</taxon>
        <taxon>Embryophyta</taxon>
        <taxon>Tracheophyta</taxon>
        <taxon>Spermatophyta</taxon>
        <taxon>Magnoliopsida</taxon>
        <taxon>eudicotyledons</taxon>
        <taxon>Gunneridae</taxon>
        <taxon>Pentapetalae</taxon>
        <taxon>rosids</taxon>
        <taxon>fabids</taxon>
        <taxon>Fabales</taxon>
        <taxon>Fabaceae</taxon>
        <taxon>Caesalpinioideae</taxon>
        <taxon>Cassia clade</taxon>
        <taxon>Senna</taxon>
    </lineage>
</organism>
<proteinExistence type="predicted"/>
<keyword evidence="2" id="KW-1185">Reference proteome</keyword>
<evidence type="ECO:0000313" key="2">
    <source>
        <dbReference type="Proteomes" id="UP000634136"/>
    </source>
</evidence>
<protein>
    <submittedName>
        <fullName evidence="1">Uncharacterized protein</fullName>
    </submittedName>
</protein>
<dbReference type="EMBL" id="JAAIUW010000006">
    <property type="protein sequence ID" value="KAF7827682.1"/>
    <property type="molecule type" value="Genomic_DNA"/>
</dbReference>
<dbReference type="AlphaFoldDB" id="A0A834TUC2"/>
<gene>
    <name evidence="1" type="ORF">G2W53_018846</name>
</gene>
<accession>A0A834TUC2</accession>
<comment type="caution">
    <text evidence="1">The sequence shown here is derived from an EMBL/GenBank/DDBJ whole genome shotgun (WGS) entry which is preliminary data.</text>
</comment>
<name>A0A834TUC2_9FABA</name>